<gene>
    <name evidence="2" type="ORF">M0R45_033271</name>
</gene>
<name>A0AAW1WNQ9_RUBAR</name>
<feature type="region of interest" description="Disordered" evidence="1">
    <location>
        <begin position="192"/>
        <end position="238"/>
    </location>
</feature>
<dbReference type="PANTHER" id="PTHR33673">
    <property type="entry name" value="SUPPRESSOR SRP40-LIKE PROTEIN"/>
    <property type="match status" value="1"/>
</dbReference>
<feature type="compositionally biased region" description="Low complexity" evidence="1">
    <location>
        <begin position="82"/>
        <end position="93"/>
    </location>
</feature>
<accession>A0AAW1WNQ9</accession>
<evidence type="ECO:0000256" key="1">
    <source>
        <dbReference type="SAM" id="MobiDB-lite"/>
    </source>
</evidence>
<comment type="caution">
    <text evidence="2">The sequence shown here is derived from an EMBL/GenBank/DDBJ whole genome shotgun (WGS) entry which is preliminary data.</text>
</comment>
<sequence>MAYAYSDDNSKHLKVRFEDVPINRCPSSSCYTSSSCSSSSSSSLDESFDIDQVAVDPSFETKQPDLIEPLGPVASPQTNVWSTQSGSSSQSPQIPLAGGRPSGYDPTRIPSSVFAGKPSSAMDWSVASNESLFSIHVGNNSFSREQYLLMLNKSEEHGKLDEIFNVPTPLTSVAETVQTKTTSASVVIEPVEIDHDSDQSVETESVETESENLEEEESVETTVSSHVEKDSIEAPEETKEIVRQEIKGSAISHSSHESNHSSQSFQFPVLAGHDNHDHVKHPLEQVKEEKQEIPAPEKQHQTDPKTSESDAPLKATKGSSWFSCFSCCWICPR</sequence>
<feature type="compositionally biased region" description="Low complexity" evidence="1">
    <location>
        <begin position="27"/>
        <end position="43"/>
    </location>
</feature>
<feature type="region of interest" description="Disordered" evidence="1">
    <location>
        <begin position="59"/>
        <end position="103"/>
    </location>
</feature>
<feature type="compositionally biased region" description="Basic and acidic residues" evidence="1">
    <location>
        <begin position="273"/>
        <end position="308"/>
    </location>
</feature>
<dbReference type="AlphaFoldDB" id="A0AAW1WNQ9"/>
<keyword evidence="3" id="KW-1185">Reference proteome</keyword>
<dbReference type="EMBL" id="JBEDUW010000006">
    <property type="protein sequence ID" value="KAK9924930.1"/>
    <property type="molecule type" value="Genomic_DNA"/>
</dbReference>
<feature type="region of interest" description="Disordered" evidence="1">
    <location>
        <begin position="272"/>
        <end position="316"/>
    </location>
</feature>
<feature type="compositionally biased region" description="Basic and acidic residues" evidence="1">
    <location>
        <begin position="226"/>
        <end position="238"/>
    </location>
</feature>
<protein>
    <submittedName>
        <fullName evidence="2">Uncharacterized protein</fullName>
    </submittedName>
</protein>
<reference evidence="2 3" key="1">
    <citation type="journal article" date="2023" name="G3 (Bethesda)">
        <title>A chromosome-length genome assembly and annotation of blackberry (Rubus argutus, cv. 'Hillquist').</title>
        <authorList>
            <person name="Bruna T."/>
            <person name="Aryal R."/>
            <person name="Dudchenko O."/>
            <person name="Sargent D.J."/>
            <person name="Mead D."/>
            <person name="Buti M."/>
            <person name="Cavallini A."/>
            <person name="Hytonen T."/>
            <person name="Andres J."/>
            <person name="Pham M."/>
            <person name="Weisz D."/>
            <person name="Mascagni F."/>
            <person name="Usai G."/>
            <person name="Natali L."/>
            <person name="Bassil N."/>
            <person name="Fernandez G.E."/>
            <person name="Lomsadze A."/>
            <person name="Armour M."/>
            <person name="Olukolu B."/>
            <person name="Poorten T."/>
            <person name="Britton C."/>
            <person name="Davik J."/>
            <person name="Ashrafi H."/>
            <person name="Aiden E.L."/>
            <person name="Borodovsky M."/>
            <person name="Worthington M."/>
        </authorList>
    </citation>
    <scope>NUCLEOTIDE SEQUENCE [LARGE SCALE GENOMIC DNA]</scope>
    <source>
        <strain evidence="2">PI 553951</strain>
    </source>
</reference>
<organism evidence="2 3">
    <name type="scientific">Rubus argutus</name>
    <name type="common">Southern blackberry</name>
    <dbReference type="NCBI Taxonomy" id="59490"/>
    <lineage>
        <taxon>Eukaryota</taxon>
        <taxon>Viridiplantae</taxon>
        <taxon>Streptophyta</taxon>
        <taxon>Embryophyta</taxon>
        <taxon>Tracheophyta</taxon>
        <taxon>Spermatophyta</taxon>
        <taxon>Magnoliopsida</taxon>
        <taxon>eudicotyledons</taxon>
        <taxon>Gunneridae</taxon>
        <taxon>Pentapetalae</taxon>
        <taxon>rosids</taxon>
        <taxon>fabids</taxon>
        <taxon>Rosales</taxon>
        <taxon>Rosaceae</taxon>
        <taxon>Rosoideae</taxon>
        <taxon>Rosoideae incertae sedis</taxon>
        <taxon>Rubus</taxon>
    </lineage>
</organism>
<dbReference type="Proteomes" id="UP001457282">
    <property type="component" value="Unassembled WGS sequence"/>
</dbReference>
<feature type="region of interest" description="Disordered" evidence="1">
    <location>
        <begin position="23"/>
        <end position="44"/>
    </location>
</feature>
<evidence type="ECO:0000313" key="2">
    <source>
        <dbReference type="EMBL" id="KAK9924930.1"/>
    </source>
</evidence>
<dbReference type="PANTHER" id="PTHR33673:SF36">
    <property type="entry name" value="MYB-LIKE PROTEIN Q"/>
    <property type="match status" value="1"/>
</dbReference>
<proteinExistence type="predicted"/>
<evidence type="ECO:0000313" key="3">
    <source>
        <dbReference type="Proteomes" id="UP001457282"/>
    </source>
</evidence>
<feature type="compositionally biased region" description="Acidic residues" evidence="1">
    <location>
        <begin position="199"/>
        <end position="219"/>
    </location>
</feature>